<dbReference type="PANTHER" id="PTHR35841">
    <property type="entry name" value="PHOSPHONATES-BINDING PERIPLASMIC PROTEIN"/>
    <property type="match status" value="1"/>
</dbReference>
<dbReference type="Pfam" id="PF12974">
    <property type="entry name" value="Phosphonate-bd"/>
    <property type="match status" value="1"/>
</dbReference>
<dbReference type="SUPFAM" id="SSF53850">
    <property type="entry name" value="Periplasmic binding protein-like II"/>
    <property type="match status" value="1"/>
</dbReference>
<name>A0A0R1NSQ8_9LACO</name>
<dbReference type="EMBL" id="AZEL01000047">
    <property type="protein sequence ID" value="KRL21332.1"/>
    <property type="molecule type" value="Genomic_DNA"/>
</dbReference>
<organism evidence="4 5">
    <name type="scientific">Lactobacillus gallinarum DSM 10532 = JCM 2011</name>
    <dbReference type="NCBI Taxonomy" id="1423748"/>
    <lineage>
        <taxon>Bacteria</taxon>
        <taxon>Bacillati</taxon>
        <taxon>Bacillota</taxon>
        <taxon>Bacilli</taxon>
        <taxon>Lactobacillales</taxon>
        <taxon>Lactobacillaceae</taxon>
        <taxon>Lactobacillus</taxon>
    </lineage>
</organism>
<dbReference type="InterPro" id="IPR005770">
    <property type="entry name" value="PhnD"/>
</dbReference>
<comment type="similarity">
    <text evidence="1">Belongs to the phosphate/phosphite/phosphonate binding protein family.</text>
</comment>
<dbReference type="AlphaFoldDB" id="A0A0R1NSQ8"/>
<evidence type="ECO:0000256" key="2">
    <source>
        <dbReference type="ARBA" id="ARBA00022729"/>
    </source>
</evidence>
<dbReference type="Proteomes" id="UP000051311">
    <property type="component" value="Unassembled WGS sequence"/>
</dbReference>
<dbReference type="eggNOG" id="COG3221">
    <property type="taxonomic scope" value="Bacteria"/>
</dbReference>
<evidence type="ECO:0000256" key="1">
    <source>
        <dbReference type="ARBA" id="ARBA00007162"/>
    </source>
</evidence>
<dbReference type="GO" id="GO:0043190">
    <property type="term" value="C:ATP-binding cassette (ABC) transporter complex"/>
    <property type="evidence" value="ECO:0007669"/>
    <property type="project" value="InterPro"/>
</dbReference>
<dbReference type="NCBIfam" id="TIGR01098">
    <property type="entry name" value="3A0109s03R"/>
    <property type="match status" value="1"/>
</dbReference>
<dbReference type="Gene3D" id="3.40.190.10">
    <property type="entry name" value="Periplasmic binding protein-like II"/>
    <property type="match status" value="2"/>
</dbReference>
<dbReference type="GO" id="GO:0055085">
    <property type="term" value="P:transmembrane transport"/>
    <property type="evidence" value="ECO:0007669"/>
    <property type="project" value="InterPro"/>
</dbReference>
<accession>A0A0R1NSQ8</accession>
<proteinExistence type="inferred from homology"/>
<feature type="chain" id="PRO_5006408632" evidence="3">
    <location>
        <begin position="27"/>
        <end position="315"/>
    </location>
</feature>
<evidence type="ECO:0000313" key="5">
    <source>
        <dbReference type="Proteomes" id="UP000051311"/>
    </source>
</evidence>
<comment type="caution">
    <text evidence="4">The sequence shown here is derived from an EMBL/GenBank/DDBJ whole genome shotgun (WGS) entry which is preliminary data.</text>
</comment>
<reference evidence="4 5" key="1">
    <citation type="journal article" date="2015" name="Genome Announc.">
        <title>Expanding the biotechnology potential of lactobacilli through comparative genomics of 213 strains and associated genera.</title>
        <authorList>
            <person name="Sun Z."/>
            <person name="Harris H.M."/>
            <person name="McCann A."/>
            <person name="Guo C."/>
            <person name="Argimon S."/>
            <person name="Zhang W."/>
            <person name="Yang X."/>
            <person name="Jeffery I.B."/>
            <person name="Cooney J.C."/>
            <person name="Kagawa T.F."/>
            <person name="Liu W."/>
            <person name="Song Y."/>
            <person name="Salvetti E."/>
            <person name="Wrobel A."/>
            <person name="Rasinkangas P."/>
            <person name="Parkhill J."/>
            <person name="Rea M.C."/>
            <person name="O'Sullivan O."/>
            <person name="Ritari J."/>
            <person name="Douillard F.P."/>
            <person name="Paul Ross R."/>
            <person name="Yang R."/>
            <person name="Briner A.E."/>
            <person name="Felis G.E."/>
            <person name="de Vos W.M."/>
            <person name="Barrangou R."/>
            <person name="Klaenhammer T.R."/>
            <person name="Caufield P.W."/>
            <person name="Cui Y."/>
            <person name="Zhang H."/>
            <person name="O'Toole P.W."/>
        </authorList>
    </citation>
    <scope>NUCLEOTIDE SEQUENCE [LARGE SCALE GENOMIC DNA]</scope>
    <source>
        <strain evidence="4 5">DSM 10532</strain>
    </source>
</reference>
<feature type="signal peptide" evidence="3">
    <location>
        <begin position="1"/>
        <end position="26"/>
    </location>
</feature>
<dbReference type="PANTHER" id="PTHR35841:SF1">
    <property type="entry name" value="PHOSPHONATES-BINDING PERIPLASMIC PROTEIN"/>
    <property type="match status" value="1"/>
</dbReference>
<dbReference type="CDD" id="cd01071">
    <property type="entry name" value="PBP2_PhnD_like"/>
    <property type="match status" value="1"/>
</dbReference>
<dbReference type="PATRIC" id="fig|1423748.3.peg.1478"/>
<gene>
    <name evidence="4" type="ORF">FC37_GL001417</name>
</gene>
<dbReference type="STRING" id="1423748.FC37_GL001417"/>
<evidence type="ECO:0000313" key="4">
    <source>
        <dbReference type="EMBL" id="KRL21332.1"/>
    </source>
</evidence>
<protein>
    <submittedName>
        <fullName evidence="4">ABC superfamily ATP binding cassette transporter, binding protein</fullName>
    </submittedName>
</protein>
<evidence type="ECO:0000256" key="3">
    <source>
        <dbReference type="SAM" id="SignalP"/>
    </source>
</evidence>
<keyword evidence="2 3" id="KW-0732">Signal</keyword>
<sequence>MEDNMKRFRRILVAVVALLVAVVATACSSKSSSSSNKENYTPKSLTIQFVPSQAATKLQARAKPLEKMLSKRLGIPVHVSMSTDYNTVVEAMKSKKVDVGFLPPDGYVLAHKQGAADLLLQAERYGVKQPGGKATNQLVKSYRAEILVKKGSKIKNWKDLKGKSISVQNPTSSAGYVFPVAELKQKGLDVTKSCKLVTVTGHDQAVLNVLNGDTDAAFVFEDARNIVKKDNPKIMSQVVPIYFTKPIPNDTISVIPSMSKSFRKKLAKAFIAVGKSKEGKKVIESVYSHEGYAYAKDSDFNVIRKYDKIVESTKK</sequence>
<dbReference type="PROSITE" id="PS51257">
    <property type="entry name" value="PROKAR_LIPOPROTEIN"/>
    <property type="match status" value="1"/>
</dbReference>